<dbReference type="EMBL" id="CACRXK020007580">
    <property type="protein sequence ID" value="CAB4012628.1"/>
    <property type="molecule type" value="Genomic_DNA"/>
</dbReference>
<keyword evidence="1" id="KW-0732">Signal</keyword>
<dbReference type="AlphaFoldDB" id="A0A6S7JPP8"/>
<organism evidence="3 4">
    <name type="scientific">Paramuricea clavata</name>
    <name type="common">Red gorgonian</name>
    <name type="synonym">Violescent sea-whip</name>
    <dbReference type="NCBI Taxonomy" id="317549"/>
    <lineage>
        <taxon>Eukaryota</taxon>
        <taxon>Metazoa</taxon>
        <taxon>Cnidaria</taxon>
        <taxon>Anthozoa</taxon>
        <taxon>Octocorallia</taxon>
        <taxon>Malacalcyonacea</taxon>
        <taxon>Plexauridae</taxon>
        <taxon>Paramuricea</taxon>
    </lineage>
</organism>
<dbReference type="Pfam" id="PF23283">
    <property type="entry name" value="D8C_UMOD"/>
    <property type="match status" value="1"/>
</dbReference>
<proteinExistence type="predicted"/>
<protein>
    <submittedName>
        <fullName evidence="3">Pancreatic secretory granule membrane major glyco GP2</fullName>
    </submittedName>
</protein>
<dbReference type="InterPro" id="IPR007110">
    <property type="entry name" value="Ig-like_dom"/>
</dbReference>
<dbReference type="InterPro" id="IPR057774">
    <property type="entry name" value="D8C_UMOD/GP2/OIT3-like"/>
</dbReference>
<keyword evidence="2" id="KW-1015">Disulfide bond</keyword>
<dbReference type="Proteomes" id="UP001152795">
    <property type="component" value="Unassembled WGS sequence"/>
</dbReference>
<dbReference type="InterPro" id="IPR013783">
    <property type="entry name" value="Ig-like_fold"/>
</dbReference>
<keyword evidence="4" id="KW-1185">Reference proteome</keyword>
<evidence type="ECO:0000313" key="3">
    <source>
        <dbReference type="EMBL" id="CAB4012628.1"/>
    </source>
</evidence>
<dbReference type="SUPFAM" id="SSF48726">
    <property type="entry name" value="Immunoglobulin"/>
    <property type="match status" value="1"/>
</dbReference>
<dbReference type="Gene3D" id="2.60.40.10">
    <property type="entry name" value="Immunoglobulins"/>
    <property type="match status" value="1"/>
</dbReference>
<dbReference type="Pfam" id="PF00024">
    <property type="entry name" value="PAN_1"/>
    <property type="match status" value="1"/>
</dbReference>
<dbReference type="PROSITE" id="PS50835">
    <property type="entry name" value="IG_LIKE"/>
    <property type="match status" value="1"/>
</dbReference>
<comment type="caution">
    <text evidence="3">The sequence shown here is derived from an EMBL/GenBank/DDBJ whole genome shotgun (WGS) entry which is preliminary data.</text>
</comment>
<reference evidence="3" key="1">
    <citation type="submission" date="2020-04" db="EMBL/GenBank/DDBJ databases">
        <authorList>
            <person name="Alioto T."/>
            <person name="Alioto T."/>
            <person name="Gomez Garrido J."/>
        </authorList>
    </citation>
    <scope>NUCLEOTIDE SEQUENCE</scope>
    <source>
        <strain evidence="3">A484AB</strain>
    </source>
</reference>
<dbReference type="InterPro" id="IPR003609">
    <property type="entry name" value="Pan_app"/>
</dbReference>
<dbReference type="InterPro" id="IPR036179">
    <property type="entry name" value="Ig-like_dom_sf"/>
</dbReference>
<gene>
    <name evidence="3" type="ORF">PACLA_8A055323</name>
</gene>
<dbReference type="Gene3D" id="3.50.4.10">
    <property type="entry name" value="Hepatocyte Growth Factor"/>
    <property type="match status" value="1"/>
</dbReference>
<dbReference type="SUPFAM" id="SSF57414">
    <property type="entry name" value="Hairpin loop containing domain-like"/>
    <property type="match status" value="1"/>
</dbReference>
<name>A0A6S7JPP8_PARCT</name>
<evidence type="ECO:0000256" key="2">
    <source>
        <dbReference type="ARBA" id="ARBA00023157"/>
    </source>
</evidence>
<accession>A0A6S7JPP8</accession>
<sequence length="369" mass="41695">MEERNERRNTERKDGWRFCTRKFSDSSEESIVNIKTASKCFLHTAFIEERTHGLGSYSVALYNGYQNVLPCHSYGYPAPYIAWVSNGVVLQNRTSDQDTNLVVIANGTKGTTTDYGCWASNNHGKDLYSITATHTGPYDMCIKPEEVRDPSRNRFSKQDTTKEIQNDKDSFDASKMYSFFNPLSSLYMKLATSCPPTSSCGTGAPGWLPDGHPKPEDGMVRRKVCFHYDGNCCYKALYVDVINCPGMYVYGLVNTVFLFAARYCFEDDKKNEAFAPFRSVPLLFAPVGGSNTALVNHVIVKHHGIEDTSQCLIVCMMSKCRSLNFDKLEKICEVNDVTKDEYPRDLTAKAGFQYYHPMRQPLVVNKGRN</sequence>
<evidence type="ECO:0000256" key="1">
    <source>
        <dbReference type="ARBA" id="ARBA00022729"/>
    </source>
</evidence>
<dbReference type="OrthoDB" id="5945417at2759"/>
<evidence type="ECO:0000313" key="4">
    <source>
        <dbReference type="Proteomes" id="UP001152795"/>
    </source>
</evidence>